<evidence type="ECO:0000313" key="2">
    <source>
        <dbReference type="Proteomes" id="UP000027442"/>
    </source>
</evidence>
<accession>A0A069QHY8</accession>
<keyword evidence="2" id="KW-1185">Reference proteome</keyword>
<reference evidence="1 2" key="1">
    <citation type="submission" date="2013-08" db="EMBL/GenBank/DDBJ databases">
        <authorList>
            <person name="Weinstock G."/>
            <person name="Sodergren E."/>
            <person name="Wylie T."/>
            <person name="Fulton L."/>
            <person name="Fulton R."/>
            <person name="Fronick C."/>
            <person name="O'Laughlin M."/>
            <person name="Godfrey J."/>
            <person name="Miner T."/>
            <person name="Herter B."/>
            <person name="Appelbaum E."/>
            <person name="Cordes M."/>
            <person name="Lek S."/>
            <person name="Wollam A."/>
            <person name="Pepin K.H."/>
            <person name="Palsikar V.B."/>
            <person name="Mitreva M."/>
            <person name="Wilson R.K."/>
        </authorList>
    </citation>
    <scope>NUCLEOTIDE SEQUENCE [LARGE SCALE GENOMIC DNA]</scope>
    <source>
        <strain evidence="1 2">ATCC 15930</strain>
    </source>
</reference>
<gene>
    <name evidence="1" type="ORF">HMPREF1991_01612</name>
</gene>
<evidence type="ECO:0000313" key="1">
    <source>
        <dbReference type="EMBL" id="KDR52307.1"/>
    </source>
</evidence>
<dbReference type="HOGENOM" id="CLU_1567566_0_0_10"/>
<dbReference type="EMBL" id="JNGW01000068">
    <property type="protein sequence ID" value="KDR52307.1"/>
    <property type="molecule type" value="Genomic_DNA"/>
</dbReference>
<comment type="caution">
    <text evidence="1">The sequence shown here is derived from an EMBL/GenBank/DDBJ whole genome shotgun (WGS) entry which is preliminary data.</text>
</comment>
<name>A0A069QHY8_HOYLO</name>
<protein>
    <recommendedName>
        <fullName evidence="3">Pentapeptide repeat protein</fullName>
    </recommendedName>
</protein>
<sequence>MKTNFIERIDETNYQQYLDNGVVVITDTLVEKINFTGYNFSEKVIIRNCLIRNLHITGCWFEGGLIFEQCVVTDFTEHEMGGHNEEEIHIRYNVFCCFFDSFDCQFHAKVFVHNNIFIKGTSLKGNAGQPFENSFDNGLEEYNNIGKLDLD</sequence>
<dbReference type="PATRIC" id="fig|1122985.7.peg.1673"/>
<organism evidence="1 2">
    <name type="scientific">Hoylesella loescheii DSM 19665 = JCM 12249 = ATCC 15930</name>
    <dbReference type="NCBI Taxonomy" id="1122985"/>
    <lineage>
        <taxon>Bacteria</taxon>
        <taxon>Pseudomonadati</taxon>
        <taxon>Bacteroidota</taxon>
        <taxon>Bacteroidia</taxon>
        <taxon>Bacteroidales</taxon>
        <taxon>Prevotellaceae</taxon>
        <taxon>Hoylesella</taxon>
    </lineage>
</organism>
<dbReference type="AlphaFoldDB" id="A0A069QHY8"/>
<proteinExistence type="predicted"/>
<dbReference type="Proteomes" id="UP000027442">
    <property type="component" value="Unassembled WGS sequence"/>
</dbReference>
<evidence type="ECO:0008006" key="3">
    <source>
        <dbReference type="Google" id="ProtNLM"/>
    </source>
</evidence>
<dbReference type="RefSeq" id="WP_009235843.1">
    <property type="nucleotide sequence ID" value="NZ_KB899214.1"/>
</dbReference>